<evidence type="ECO:0000256" key="6">
    <source>
        <dbReference type="ARBA" id="ARBA00022598"/>
    </source>
</evidence>
<evidence type="ECO:0000256" key="10">
    <source>
        <dbReference type="ARBA" id="ARBA00022842"/>
    </source>
</evidence>
<dbReference type="PROSITE" id="PS51483">
    <property type="entry name" value="B5"/>
    <property type="match status" value="1"/>
</dbReference>
<dbReference type="Gene3D" id="3.50.40.10">
    <property type="entry name" value="Phenylalanyl-trna Synthetase, Chain B, domain 3"/>
    <property type="match status" value="1"/>
</dbReference>
<keyword evidence="4 15" id="KW-0963">Cytoplasm</keyword>
<feature type="binding site" evidence="15">
    <location>
        <position position="467"/>
    </location>
    <ligand>
        <name>Mg(2+)</name>
        <dbReference type="ChEBI" id="CHEBI:18420"/>
        <note>shared with alpha subunit</note>
    </ligand>
</feature>
<dbReference type="InterPro" id="IPR012340">
    <property type="entry name" value="NA-bd_OB-fold"/>
</dbReference>
<organism evidence="20 21">
    <name type="scientific">Devosia nanyangense</name>
    <dbReference type="NCBI Taxonomy" id="1228055"/>
    <lineage>
        <taxon>Bacteria</taxon>
        <taxon>Pseudomonadati</taxon>
        <taxon>Pseudomonadota</taxon>
        <taxon>Alphaproteobacteria</taxon>
        <taxon>Hyphomicrobiales</taxon>
        <taxon>Devosiaceae</taxon>
        <taxon>Devosia</taxon>
    </lineage>
</organism>
<reference evidence="20" key="1">
    <citation type="submission" date="2020-07" db="EMBL/GenBank/DDBJ databases">
        <title>Huge and variable diversity of episymbiotic CPR bacteria and DPANN archaea in groundwater ecosystems.</title>
        <authorList>
            <person name="He C.Y."/>
            <person name="Keren R."/>
            <person name="Whittaker M."/>
            <person name="Farag I.F."/>
            <person name="Doudna J."/>
            <person name="Cate J.H.D."/>
            <person name="Banfield J.F."/>
        </authorList>
    </citation>
    <scope>NUCLEOTIDE SEQUENCE</scope>
    <source>
        <strain evidence="20">NC_groundwater_1586_Pr3_B-0.1um_66_15</strain>
    </source>
</reference>
<comment type="caution">
    <text evidence="20">The sequence shown here is derived from an EMBL/GenBank/DDBJ whole genome shotgun (WGS) entry which is preliminary data.</text>
</comment>
<keyword evidence="10 15" id="KW-0460">Magnesium</keyword>
<name>A0A933NX74_9HYPH</name>
<dbReference type="SUPFAM" id="SSF50249">
    <property type="entry name" value="Nucleic acid-binding proteins"/>
    <property type="match status" value="1"/>
</dbReference>
<comment type="subunit">
    <text evidence="3 15">Tetramer of two alpha and two beta subunits.</text>
</comment>
<dbReference type="InterPro" id="IPR005147">
    <property type="entry name" value="tRNA_synthase_B5-dom"/>
</dbReference>
<keyword evidence="12 15" id="KW-0648">Protein biosynthesis</keyword>
<evidence type="ECO:0000313" key="20">
    <source>
        <dbReference type="EMBL" id="MBI4920915.1"/>
    </source>
</evidence>
<dbReference type="Gene3D" id="3.30.930.10">
    <property type="entry name" value="Bira Bifunctional Protein, Domain 2"/>
    <property type="match status" value="1"/>
</dbReference>
<evidence type="ECO:0000256" key="8">
    <source>
        <dbReference type="ARBA" id="ARBA00022741"/>
    </source>
</evidence>
<dbReference type="SUPFAM" id="SSF55681">
    <property type="entry name" value="Class II aaRS and biotin synthetases"/>
    <property type="match status" value="1"/>
</dbReference>
<dbReference type="GO" id="GO:0000287">
    <property type="term" value="F:magnesium ion binding"/>
    <property type="evidence" value="ECO:0007669"/>
    <property type="project" value="UniProtKB-UniRule"/>
</dbReference>
<dbReference type="InterPro" id="IPR020825">
    <property type="entry name" value="Phe-tRNA_synthase-like_B3/B4"/>
</dbReference>
<dbReference type="Pfam" id="PF03484">
    <property type="entry name" value="B5"/>
    <property type="match status" value="1"/>
</dbReference>
<dbReference type="InterPro" id="IPR005121">
    <property type="entry name" value="Fdx_antiC-bd"/>
</dbReference>
<comment type="subcellular location">
    <subcellularLocation>
        <location evidence="1 15">Cytoplasm</location>
    </subcellularLocation>
</comment>
<dbReference type="GO" id="GO:0004826">
    <property type="term" value="F:phenylalanine-tRNA ligase activity"/>
    <property type="evidence" value="ECO:0007669"/>
    <property type="project" value="UniProtKB-UniRule"/>
</dbReference>
<evidence type="ECO:0000256" key="11">
    <source>
        <dbReference type="ARBA" id="ARBA00022884"/>
    </source>
</evidence>
<feature type="binding site" evidence="15">
    <location>
        <position position="463"/>
    </location>
    <ligand>
        <name>Mg(2+)</name>
        <dbReference type="ChEBI" id="CHEBI:18420"/>
        <note>shared with alpha subunit</note>
    </ligand>
</feature>
<dbReference type="EC" id="6.1.1.20" evidence="15"/>
<protein>
    <recommendedName>
        <fullName evidence="15">Phenylalanine--tRNA ligase beta subunit</fullName>
        <ecNumber evidence="15">6.1.1.20</ecNumber>
    </recommendedName>
    <alternativeName>
        <fullName evidence="15">Phenylalanyl-tRNA synthetase beta subunit</fullName>
        <shortName evidence="15">PheRS</shortName>
    </alternativeName>
</protein>
<feature type="domain" description="FDX-ACB" evidence="18">
    <location>
        <begin position="707"/>
        <end position="800"/>
    </location>
</feature>
<gene>
    <name evidence="15" type="primary">pheT</name>
    <name evidence="20" type="ORF">HY834_04145</name>
</gene>
<keyword evidence="13 15" id="KW-0030">Aminoacyl-tRNA synthetase</keyword>
<evidence type="ECO:0000256" key="1">
    <source>
        <dbReference type="ARBA" id="ARBA00004496"/>
    </source>
</evidence>
<comment type="cofactor">
    <cofactor evidence="15">
        <name>Mg(2+)</name>
        <dbReference type="ChEBI" id="CHEBI:18420"/>
    </cofactor>
    <text evidence="15">Binds 2 magnesium ions per tetramer.</text>
</comment>
<evidence type="ECO:0000256" key="14">
    <source>
        <dbReference type="ARBA" id="ARBA00049255"/>
    </source>
</evidence>
<sequence>MKFTLDWLREHLDTDATADAISDALTMIGLEVESVEDQGKALEKFVVARIVSAEKHPNADKLQVCKVDAGTGELLDVVCGAPNARAGLKSVFAFPGTYIPGSDFTLTKGNIRGAESNGMLCSGRELELNDDHNGIIELSDDAPVGARYIEVAGLNGVVFDISVTANRGDATGVYGIARDLAAFGIGRLKDGTVPHQPSPGGKGHIGVHLDFGKDEPQACRMFAGRLITGVRNGPSPHWLQARLRSIGLRPISALVDITNFVTFDRARPLHVFDADSLNGTVHARMAKDGETILALDGKTYALDPTVPVIADASGPVGIAGIMGGEATGSTEATVNVFVESAWFEPMAVAQAGRKLGIVSDARYRFERTVDPESVRPGIELATRLIVELCGGTPHEIVVAGHVEGAGTHIEFPIGEVRRLTGLVLPPDRIVDILTRLGFGIASAGTMLQVKVPSWRPDVTQSADLVEEVMRMEGVDKVPVEPLPRLSGVAPRMLTTLQNRRRTVKRVLAARGLDEAVTWSFISAAEAKRFGGGADELRLANAIAADLSDMRPSLLPGLLGAARRNANRGSSDLALFEVGQVFLSDKPEGQHTYATVIRTGATGRNWQGGGAVSVFDAKADLAAALDTLGHDLDKLQIVSEAPAWSHPGRGGRVQLGPKTTIAWFGELHPAWAAELDITGPVAAFELDLDAIPEPRRKPTRSKPALKLSDLMPVERDFAFLVDRDVSAAVLLRAARNADKTLIAGVDIFDLFEGKGVADGKKSIAIRVALQPVDKTLTDEDIEKVSSAIVGAVAKATGGTLRG</sequence>
<feature type="binding site" evidence="15">
    <location>
        <position position="466"/>
    </location>
    <ligand>
        <name>Mg(2+)</name>
        <dbReference type="ChEBI" id="CHEBI:18420"/>
        <note>shared with alpha subunit</note>
    </ligand>
</feature>
<dbReference type="Proteomes" id="UP000782610">
    <property type="component" value="Unassembled WGS sequence"/>
</dbReference>
<dbReference type="Gene3D" id="3.30.70.380">
    <property type="entry name" value="Ferrodoxin-fold anticodon-binding domain"/>
    <property type="match status" value="1"/>
</dbReference>
<evidence type="ECO:0000256" key="9">
    <source>
        <dbReference type="ARBA" id="ARBA00022840"/>
    </source>
</evidence>
<evidence type="ECO:0000256" key="3">
    <source>
        <dbReference type="ARBA" id="ARBA00011209"/>
    </source>
</evidence>
<dbReference type="CDD" id="cd02796">
    <property type="entry name" value="tRNA_bind_bactPheRS"/>
    <property type="match status" value="1"/>
</dbReference>
<evidence type="ECO:0000256" key="12">
    <source>
        <dbReference type="ARBA" id="ARBA00022917"/>
    </source>
</evidence>
<keyword evidence="11 16" id="KW-0694">RNA-binding</keyword>
<dbReference type="Pfam" id="PF03147">
    <property type="entry name" value="FDX-ACB"/>
    <property type="match status" value="1"/>
</dbReference>
<dbReference type="GO" id="GO:0000049">
    <property type="term" value="F:tRNA binding"/>
    <property type="evidence" value="ECO:0007669"/>
    <property type="project" value="UniProtKB-UniRule"/>
</dbReference>
<dbReference type="AlphaFoldDB" id="A0A933NX74"/>
<dbReference type="InterPro" id="IPR036690">
    <property type="entry name" value="Fdx_antiC-bd_sf"/>
</dbReference>
<dbReference type="FunFam" id="2.40.50.140:FF:000045">
    <property type="entry name" value="Phenylalanine--tRNA ligase beta subunit"/>
    <property type="match status" value="1"/>
</dbReference>
<dbReference type="InterPro" id="IPR033714">
    <property type="entry name" value="tRNA_bind_bactPheRS"/>
</dbReference>
<dbReference type="PROSITE" id="PS51447">
    <property type="entry name" value="FDX_ACB"/>
    <property type="match status" value="1"/>
</dbReference>
<dbReference type="Gene3D" id="3.30.56.10">
    <property type="match status" value="2"/>
</dbReference>
<evidence type="ECO:0000256" key="4">
    <source>
        <dbReference type="ARBA" id="ARBA00022490"/>
    </source>
</evidence>
<dbReference type="InterPro" id="IPR005146">
    <property type="entry name" value="B3/B4_tRNA-bd"/>
</dbReference>
<evidence type="ECO:0000256" key="16">
    <source>
        <dbReference type="PROSITE-ProRule" id="PRU00209"/>
    </source>
</evidence>
<evidence type="ECO:0000256" key="5">
    <source>
        <dbReference type="ARBA" id="ARBA00022555"/>
    </source>
</evidence>
<evidence type="ECO:0000259" key="17">
    <source>
        <dbReference type="PROSITE" id="PS50886"/>
    </source>
</evidence>
<feature type="domain" description="TRNA-binding" evidence="17">
    <location>
        <begin position="39"/>
        <end position="149"/>
    </location>
</feature>
<dbReference type="InterPro" id="IPR041616">
    <property type="entry name" value="PheRS_beta_core"/>
</dbReference>
<dbReference type="SMART" id="SM00873">
    <property type="entry name" value="B3_4"/>
    <property type="match status" value="1"/>
</dbReference>
<feature type="domain" description="B5" evidence="19">
    <location>
        <begin position="404"/>
        <end position="479"/>
    </location>
</feature>
<keyword evidence="7 15" id="KW-0479">Metal-binding</keyword>
<feature type="binding site" evidence="15">
    <location>
        <position position="457"/>
    </location>
    <ligand>
        <name>Mg(2+)</name>
        <dbReference type="ChEBI" id="CHEBI:18420"/>
        <note>shared with alpha subunit</note>
    </ligand>
</feature>
<dbReference type="InterPro" id="IPR009061">
    <property type="entry name" value="DNA-bd_dom_put_sf"/>
</dbReference>
<evidence type="ECO:0000259" key="18">
    <source>
        <dbReference type="PROSITE" id="PS51447"/>
    </source>
</evidence>
<dbReference type="PANTHER" id="PTHR10947">
    <property type="entry name" value="PHENYLALANYL-TRNA SYNTHETASE BETA CHAIN AND LEUCINE-RICH REPEAT-CONTAINING PROTEIN 47"/>
    <property type="match status" value="1"/>
</dbReference>
<dbReference type="GO" id="GO:0005524">
    <property type="term" value="F:ATP binding"/>
    <property type="evidence" value="ECO:0007669"/>
    <property type="project" value="UniProtKB-UniRule"/>
</dbReference>
<evidence type="ECO:0000256" key="15">
    <source>
        <dbReference type="HAMAP-Rule" id="MF_00283"/>
    </source>
</evidence>
<dbReference type="InterPro" id="IPR002547">
    <property type="entry name" value="tRNA-bd_dom"/>
</dbReference>
<dbReference type="InterPro" id="IPR045864">
    <property type="entry name" value="aa-tRNA-synth_II/BPL/LPL"/>
</dbReference>
<dbReference type="InterPro" id="IPR004532">
    <property type="entry name" value="Phe-tRNA-ligase_IIc_bsu_bact"/>
</dbReference>
<dbReference type="NCBIfam" id="NF045760">
    <property type="entry name" value="YtpR"/>
    <property type="match status" value="1"/>
</dbReference>
<keyword evidence="5 16" id="KW-0820">tRNA-binding</keyword>
<evidence type="ECO:0000256" key="13">
    <source>
        <dbReference type="ARBA" id="ARBA00023146"/>
    </source>
</evidence>
<dbReference type="Pfam" id="PF01588">
    <property type="entry name" value="tRNA_bind"/>
    <property type="match status" value="1"/>
</dbReference>
<dbReference type="PANTHER" id="PTHR10947:SF0">
    <property type="entry name" value="PHENYLALANINE--TRNA LIGASE BETA SUBUNIT"/>
    <property type="match status" value="1"/>
</dbReference>
<comment type="catalytic activity">
    <reaction evidence="14 15">
        <text>tRNA(Phe) + L-phenylalanine + ATP = L-phenylalanyl-tRNA(Phe) + AMP + diphosphate + H(+)</text>
        <dbReference type="Rhea" id="RHEA:19413"/>
        <dbReference type="Rhea" id="RHEA-COMP:9668"/>
        <dbReference type="Rhea" id="RHEA-COMP:9699"/>
        <dbReference type="ChEBI" id="CHEBI:15378"/>
        <dbReference type="ChEBI" id="CHEBI:30616"/>
        <dbReference type="ChEBI" id="CHEBI:33019"/>
        <dbReference type="ChEBI" id="CHEBI:58095"/>
        <dbReference type="ChEBI" id="CHEBI:78442"/>
        <dbReference type="ChEBI" id="CHEBI:78531"/>
        <dbReference type="ChEBI" id="CHEBI:456215"/>
        <dbReference type="EC" id="6.1.1.20"/>
    </reaction>
</comment>
<keyword evidence="9 15" id="KW-0067">ATP-binding</keyword>
<dbReference type="CDD" id="cd00769">
    <property type="entry name" value="PheRS_beta_core"/>
    <property type="match status" value="1"/>
</dbReference>
<dbReference type="Gene3D" id="2.40.50.140">
    <property type="entry name" value="Nucleic acid-binding proteins"/>
    <property type="match status" value="1"/>
</dbReference>
<evidence type="ECO:0000256" key="7">
    <source>
        <dbReference type="ARBA" id="ARBA00022723"/>
    </source>
</evidence>
<dbReference type="Pfam" id="PF03483">
    <property type="entry name" value="B3_4"/>
    <property type="match status" value="1"/>
</dbReference>
<dbReference type="SMART" id="SM00874">
    <property type="entry name" value="B5"/>
    <property type="match status" value="1"/>
</dbReference>
<keyword evidence="8 15" id="KW-0547">Nucleotide-binding</keyword>
<dbReference type="PROSITE" id="PS50886">
    <property type="entry name" value="TRBD"/>
    <property type="match status" value="1"/>
</dbReference>
<dbReference type="SUPFAM" id="SSF46955">
    <property type="entry name" value="Putative DNA-binding domain"/>
    <property type="match status" value="1"/>
</dbReference>
<dbReference type="SUPFAM" id="SSF54991">
    <property type="entry name" value="Anticodon-binding domain of PheRS"/>
    <property type="match status" value="1"/>
</dbReference>
<dbReference type="NCBIfam" id="TIGR00472">
    <property type="entry name" value="pheT_bact"/>
    <property type="match status" value="1"/>
</dbReference>
<keyword evidence="6 15" id="KW-0436">Ligase</keyword>
<accession>A0A933NX74</accession>
<evidence type="ECO:0000256" key="2">
    <source>
        <dbReference type="ARBA" id="ARBA00008653"/>
    </source>
</evidence>
<evidence type="ECO:0000313" key="21">
    <source>
        <dbReference type="Proteomes" id="UP000782610"/>
    </source>
</evidence>
<comment type="similarity">
    <text evidence="2 15">Belongs to the phenylalanyl-tRNA synthetase beta subunit family. Type 1 subfamily.</text>
</comment>
<dbReference type="InterPro" id="IPR045060">
    <property type="entry name" value="Phe-tRNA-ligase_IIc_bsu"/>
</dbReference>
<proteinExistence type="inferred from homology"/>
<dbReference type="EMBL" id="JACRAF010000015">
    <property type="protein sequence ID" value="MBI4920915.1"/>
    <property type="molecule type" value="Genomic_DNA"/>
</dbReference>
<dbReference type="GO" id="GO:0006432">
    <property type="term" value="P:phenylalanyl-tRNA aminoacylation"/>
    <property type="evidence" value="ECO:0007669"/>
    <property type="project" value="UniProtKB-UniRule"/>
</dbReference>
<evidence type="ECO:0000259" key="19">
    <source>
        <dbReference type="PROSITE" id="PS51483"/>
    </source>
</evidence>
<dbReference type="GO" id="GO:0009328">
    <property type="term" value="C:phenylalanine-tRNA ligase complex"/>
    <property type="evidence" value="ECO:0007669"/>
    <property type="project" value="TreeGrafter"/>
</dbReference>
<dbReference type="Pfam" id="PF17759">
    <property type="entry name" value="tRNA_synthFbeta"/>
    <property type="match status" value="1"/>
</dbReference>
<dbReference type="HAMAP" id="MF_00283">
    <property type="entry name" value="Phe_tRNA_synth_beta1"/>
    <property type="match status" value="1"/>
</dbReference>
<dbReference type="SUPFAM" id="SSF56037">
    <property type="entry name" value="PheT/TilS domain"/>
    <property type="match status" value="1"/>
</dbReference>
<dbReference type="SMART" id="SM00896">
    <property type="entry name" value="FDX-ACB"/>
    <property type="match status" value="1"/>
</dbReference>